<keyword evidence="7" id="KW-0378">Hydrolase</keyword>
<reference evidence="19" key="1">
    <citation type="submission" date="2017-06" db="EMBL/GenBank/DDBJ databases">
        <authorList>
            <person name="Varghese N."/>
            <person name="Submissions S."/>
        </authorList>
    </citation>
    <scope>NUCLEOTIDE SEQUENCE [LARGE SCALE GENOMIC DNA]</scope>
    <source>
        <strain evidence="19">ANC 5114</strain>
    </source>
</reference>
<feature type="domain" description="Nudix hydrolase" evidence="17">
    <location>
        <begin position="4"/>
        <end position="128"/>
    </location>
</feature>
<keyword evidence="5" id="KW-0479">Metal-binding</keyword>
<dbReference type="EMBL" id="FZLN01000001">
    <property type="protein sequence ID" value="SNQ28994.1"/>
    <property type="molecule type" value="Genomic_DNA"/>
</dbReference>
<dbReference type="InterPro" id="IPR020476">
    <property type="entry name" value="Nudix_hydrolase"/>
</dbReference>
<evidence type="ECO:0000259" key="17">
    <source>
        <dbReference type="PROSITE" id="PS51462"/>
    </source>
</evidence>
<evidence type="ECO:0000256" key="3">
    <source>
        <dbReference type="ARBA" id="ARBA00022457"/>
    </source>
</evidence>
<dbReference type="GO" id="GO:0044716">
    <property type="term" value="F:8-oxo-GDP phosphatase activity"/>
    <property type="evidence" value="ECO:0007669"/>
    <property type="project" value="TreeGrafter"/>
</dbReference>
<dbReference type="PANTHER" id="PTHR47707:SF1">
    <property type="entry name" value="NUDIX HYDROLASE FAMILY PROTEIN"/>
    <property type="match status" value="1"/>
</dbReference>
<evidence type="ECO:0000256" key="7">
    <source>
        <dbReference type="ARBA" id="ARBA00022801"/>
    </source>
</evidence>
<evidence type="ECO:0000256" key="15">
    <source>
        <dbReference type="ARBA" id="ARBA00041979"/>
    </source>
</evidence>
<comment type="cofactor">
    <cofactor evidence="1">
        <name>Mg(2+)</name>
        <dbReference type="ChEBI" id="CHEBI:18420"/>
    </cofactor>
</comment>
<keyword evidence="9" id="KW-0234">DNA repair</keyword>
<dbReference type="GO" id="GO:0006260">
    <property type="term" value="P:DNA replication"/>
    <property type="evidence" value="ECO:0007669"/>
    <property type="project" value="UniProtKB-KW"/>
</dbReference>
<gene>
    <name evidence="18" type="ORF">SAMN05444584_0925</name>
</gene>
<dbReference type="EC" id="3.6.1.55" evidence="12"/>
<evidence type="ECO:0000256" key="14">
    <source>
        <dbReference type="ARBA" id="ARBA00041592"/>
    </source>
</evidence>
<dbReference type="GO" id="GO:0046872">
    <property type="term" value="F:metal ion binding"/>
    <property type="evidence" value="ECO:0007669"/>
    <property type="project" value="UniProtKB-KW"/>
</dbReference>
<proteinExistence type="inferred from homology"/>
<evidence type="ECO:0000256" key="13">
    <source>
        <dbReference type="ARBA" id="ARBA00040794"/>
    </source>
</evidence>
<dbReference type="GO" id="GO:0009228">
    <property type="term" value="P:thiamine biosynthetic process"/>
    <property type="evidence" value="ECO:0007669"/>
    <property type="project" value="UniProtKB-KW"/>
</dbReference>
<dbReference type="RefSeq" id="WP_088823003.1">
    <property type="nucleotide sequence ID" value="NZ_FZLN01000001.1"/>
</dbReference>
<dbReference type="GO" id="GO:0044715">
    <property type="term" value="F:8-oxo-dGDP phosphatase activity"/>
    <property type="evidence" value="ECO:0007669"/>
    <property type="project" value="TreeGrafter"/>
</dbReference>
<keyword evidence="8" id="KW-0460">Magnesium</keyword>
<evidence type="ECO:0000256" key="9">
    <source>
        <dbReference type="ARBA" id="ARBA00023204"/>
    </source>
</evidence>
<dbReference type="Pfam" id="PF14815">
    <property type="entry name" value="NUDIX_4"/>
    <property type="match status" value="1"/>
</dbReference>
<name>A0A217EF64_9GAMM</name>
<evidence type="ECO:0000256" key="2">
    <source>
        <dbReference type="ARBA" id="ARBA00005582"/>
    </source>
</evidence>
<evidence type="ECO:0000256" key="4">
    <source>
        <dbReference type="ARBA" id="ARBA00022705"/>
    </source>
</evidence>
<dbReference type="InterPro" id="IPR020084">
    <property type="entry name" value="NUDIX_hydrolase_CS"/>
</dbReference>
<dbReference type="InterPro" id="IPR015797">
    <property type="entry name" value="NUDIX_hydrolase-like_dom_sf"/>
</dbReference>
<evidence type="ECO:0000256" key="6">
    <source>
        <dbReference type="ARBA" id="ARBA00022763"/>
    </source>
</evidence>
<dbReference type="InterPro" id="IPR000086">
    <property type="entry name" value="NUDIX_hydrolase_dom"/>
</dbReference>
<evidence type="ECO:0000256" key="11">
    <source>
        <dbReference type="ARBA" id="ARBA00036904"/>
    </source>
</evidence>
<keyword evidence="6" id="KW-0227">DNA damage</keyword>
<dbReference type="AlphaFoldDB" id="A0A217EF64"/>
<dbReference type="PROSITE" id="PS51462">
    <property type="entry name" value="NUDIX"/>
    <property type="match status" value="1"/>
</dbReference>
<dbReference type="Gene3D" id="3.90.79.10">
    <property type="entry name" value="Nucleoside Triphosphate Pyrophosphohydrolase"/>
    <property type="match status" value="1"/>
</dbReference>
<dbReference type="InterPro" id="IPR029119">
    <property type="entry name" value="MutY_C"/>
</dbReference>
<dbReference type="Gene3D" id="3.20.20.70">
    <property type="entry name" value="Aldolase class I"/>
    <property type="match status" value="1"/>
</dbReference>
<evidence type="ECO:0000256" key="8">
    <source>
        <dbReference type="ARBA" id="ARBA00022842"/>
    </source>
</evidence>
<accession>A0A217EF64</accession>
<dbReference type="Pfam" id="PF02581">
    <property type="entry name" value="TMP-TENI"/>
    <property type="match status" value="1"/>
</dbReference>
<evidence type="ECO:0000313" key="18">
    <source>
        <dbReference type="EMBL" id="SNQ28994.1"/>
    </source>
</evidence>
<dbReference type="InterPro" id="IPR036206">
    <property type="entry name" value="ThiamineP_synth_sf"/>
</dbReference>
<evidence type="ECO:0000256" key="16">
    <source>
        <dbReference type="ARBA" id="ARBA00042798"/>
    </source>
</evidence>
<evidence type="ECO:0000313" key="19">
    <source>
        <dbReference type="Proteomes" id="UP000243463"/>
    </source>
</evidence>
<keyword evidence="19" id="KW-1185">Reference proteome</keyword>
<dbReference type="SUPFAM" id="SSF55811">
    <property type="entry name" value="Nudix"/>
    <property type="match status" value="1"/>
</dbReference>
<organism evidence="18 19">
    <name type="scientific">Acinetobacter apis</name>
    <dbReference type="NCBI Taxonomy" id="1229165"/>
    <lineage>
        <taxon>Bacteria</taxon>
        <taxon>Pseudomonadati</taxon>
        <taxon>Pseudomonadota</taxon>
        <taxon>Gammaproteobacteria</taxon>
        <taxon>Moraxellales</taxon>
        <taxon>Moraxellaceae</taxon>
        <taxon>Acinetobacter</taxon>
    </lineage>
</organism>
<sequence>MSKPIVRVAIGLLFSHACVLVGFRQAHQHQGNKYEFPGGKIDLHERPEDACRREIKEEVGVDISDWLPWDYMQHEYDDVIVQLHFFYAYIDDTLRSQIQSPWFWCERERLSEFKFPKANQAVIKRLQWPPLIQISADLNAMTHLPPNHLFYYRPNHSDDVNMKAIDVTHYSKLMINWAYAIQLLPEAQKQLAAIHIRQNQLYTLKREDLLMGAKYIAACHDLKAVQFAQNLGCEAVLISPVQATATHPDAKPIGFDGLATITAKSHLLVYGLGGLKAKDLTQIKQCQAYGVAGISGFTH</sequence>
<dbReference type="PANTHER" id="PTHR47707">
    <property type="entry name" value="8-OXO-DGTP DIPHOSPHATASE"/>
    <property type="match status" value="1"/>
</dbReference>
<dbReference type="GO" id="GO:0035539">
    <property type="term" value="F:8-oxo-7,8-dihydrodeoxyguanosine triphosphate pyrophosphatase activity"/>
    <property type="evidence" value="ECO:0007669"/>
    <property type="project" value="UniProtKB-EC"/>
</dbReference>
<dbReference type="PROSITE" id="PS00893">
    <property type="entry name" value="NUDIX_BOX"/>
    <property type="match status" value="1"/>
</dbReference>
<dbReference type="Proteomes" id="UP000243463">
    <property type="component" value="Unassembled WGS sequence"/>
</dbReference>
<dbReference type="GO" id="GO:0006281">
    <property type="term" value="P:DNA repair"/>
    <property type="evidence" value="ECO:0007669"/>
    <property type="project" value="UniProtKB-KW"/>
</dbReference>
<evidence type="ECO:0000256" key="5">
    <source>
        <dbReference type="ARBA" id="ARBA00022723"/>
    </source>
</evidence>
<dbReference type="GO" id="GO:0008413">
    <property type="term" value="F:8-oxo-7,8-dihydroguanosine triphosphate pyrophosphatase activity"/>
    <property type="evidence" value="ECO:0007669"/>
    <property type="project" value="TreeGrafter"/>
</dbReference>
<protein>
    <recommendedName>
        <fullName evidence="13">8-oxo-dGTP diphosphatase</fullName>
        <ecNumber evidence="12">3.6.1.55</ecNumber>
    </recommendedName>
    <alternativeName>
        <fullName evidence="16">7,8-dihydro-8-oxoguanine-triphosphatase</fullName>
    </alternativeName>
    <alternativeName>
        <fullName evidence="15">Mutator protein MutT</fullName>
    </alternativeName>
    <alternativeName>
        <fullName evidence="14">dGTP pyrophosphohydrolase</fullName>
    </alternativeName>
</protein>
<evidence type="ECO:0000256" key="1">
    <source>
        <dbReference type="ARBA" id="ARBA00001946"/>
    </source>
</evidence>
<comment type="similarity">
    <text evidence="2">Belongs to the Nudix hydrolase family.</text>
</comment>
<evidence type="ECO:0000256" key="10">
    <source>
        <dbReference type="ARBA" id="ARBA00035861"/>
    </source>
</evidence>
<keyword evidence="4" id="KW-0235">DNA replication</keyword>
<dbReference type="OrthoDB" id="9810648at2"/>
<comment type="catalytic activity">
    <reaction evidence="11">
        <text>8-oxo-GTP + H2O = 8-oxo-GMP + diphosphate + H(+)</text>
        <dbReference type="Rhea" id="RHEA:67616"/>
        <dbReference type="ChEBI" id="CHEBI:15377"/>
        <dbReference type="ChEBI" id="CHEBI:15378"/>
        <dbReference type="ChEBI" id="CHEBI:33019"/>
        <dbReference type="ChEBI" id="CHEBI:143553"/>
        <dbReference type="ChEBI" id="CHEBI:145694"/>
    </reaction>
</comment>
<dbReference type="InterPro" id="IPR022998">
    <property type="entry name" value="ThiamineP_synth_TenI"/>
</dbReference>
<keyword evidence="3" id="KW-0515">Mutator protein</keyword>
<dbReference type="SUPFAM" id="SSF51391">
    <property type="entry name" value="Thiamin phosphate synthase"/>
    <property type="match status" value="1"/>
</dbReference>
<dbReference type="CDD" id="cd00564">
    <property type="entry name" value="TMP_TenI"/>
    <property type="match status" value="1"/>
</dbReference>
<dbReference type="PRINTS" id="PR00502">
    <property type="entry name" value="NUDIXFAMILY"/>
</dbReference>
<dbReference type="InterPro" id="IPR013785">
    <property type="entry name" value="Aldolase_TIM"/>
</dbReference>
<dbReference type="InterPro" id="IPR047127">
    <property type="entry name" value="MutT-like"/>
</dbReference>
<evidence type="ECO:0000256" key="12">
    <source>
        <dbReference type="ARBA" id="ARBA00038905"/>
    </source>
</evidence>
<comment type="catalytic activity">
    <reaction evidence="10">
        <text>8-oxo-dGTP + H2O = 8-oxo-dGMP + diphosphate + H(+)</text>
        <dbReference type="Rhea" id="RHEA:31575"/>
        <dbReference type="ChEBI" id="CHEBI:15377"/>
        <dbReference type="ChEBI" id="CHEBI:15378"/>
        <dbReference type="ChEBI" id="CHEBI:33019"/>
        <dbReference type="ChEBI" id="CHEBI:63224"/>
        <dbReference type="ChEBI" id="CHEBI:77896"/>
        <dbReference type="EC" id="3.6.1.55"/>
    </reaction>
</comment>